<dbReference type="PANTHER" id="PTHR43124">
    <property type="entry name" value="PURINE EFFLUX PUMP PBUE"/>
    <property type="match status" value="1"/>
</dbReference>
<feature type="domain" description="Major facilitator superfamily (MFS) profile" evidence="7">
    <location>
        <begin position="28"/>
        <end position="402"/>
    </location>
</feature>
<organism evidence="8 9">
    <name type="scientific">Prescottella agglutinans</name>
    <dbReference type="NCBI Taxonomy" id="1644129"/>
    <lineage>
        <taxon>Bacteria</taxon>
        <taxon>Bacillati</taxon>
        <taxon>Actinomycetota</taxon>
        <taxon>Actinomycetes</taxon>
        <taxon>Mycobacteriales</taxon>
        <taxon>Nocardiaceae</taxon>
        <taxon>Prescottella</taxon>
    </lineage>
</organism>
<evidence type="ECO:0000256" key="4">
    <source>
        <dbReference type="ARBA" id="ARBA00022989"/>
    </source>
</evidence>
<keyword evidence="2" id="KW-1003">Cell membrane</keyword>
<dbReference type="CDD" id="cd17324">
    <property type="entry name" value="MFS_NepI_like"/>
    <property type="match status" value="1"/>
</dbReference>
<dbReference type="EMBL" id="JARXVC010000021">
    <property type="protein sequence ID" value="MDH6284353.1"/>
    <property type="molecule type" value="Genomic_DNA"/>
</dbReference>
<dbReference type="InterPro" id="IPR011701">
    <property type="entry name" value="MFS"/>
</dbReference>
<dbReference type="Proteomes" id="UP001160334">
    <property type="component" value="Unassembled WGS sequence"/>
</dbReference>
<evidence type="ECO:0000256" key="5">
    <source>
        <dbReference type="ARBA" id="ARBA00023136"/>
    </source>
</evidence>
<feature type="transmembrane region" description="Helical" evidence="6">
    <location>
        <begin position="62"/>
        <end position="82"/>
    </location>
</feature>
<evidence type="ECO:0000256" key="3">
    <source>
        <dbReference type="ARBA" id="ARBA00022692"/>
    </source>
</evidence>
<dbReference type="PANTHER" id="PTHR43124:SF3">
    <property type="entry name" value="CHLORAMPHENICOL EFFLUX PUMP RV0191"/>
    <property type="match status" value="1"/>
</dbReference>
<dbReference type="Pfam" id="PF07690">
    <property type="entry name" value="MFS_1"/>
    <property type="match status" value="1"/>
</dbReference>
<protein>
    <submittedName>
        <fullName evidence="8">MFS family arabinose efflux permease</fullName>
    </submittedName>
</protein>
<feature type="transmembrane region" description="Helical" evidence="6">
    <location>
        <begin position="94"/>
        <end position="113"/>
    </location>
</feature>
<reference evidence="8 9" key="1">
    <citation type="submission" date="2023-04" db="EMBL/GenBank/DDBJ databases">
        <title>Forest soil microbial communities from Buena Vista Peninsula, Colon Province, Panama.</title>
        <authorList>
            <person name="Bouskill N."/>
        </authorList>
    </citation>
    <scope>NUCLEOTIDE SEQUENCE [LARGE SCALE GENOMIC DNA]</scope>
    <source>
        <strain evidence="8 9">CFH S0262</strain>
    </source>
</reference>
<comment type="subcellular location">
    <subcellularLocation>
        <location evidence="1">Cell membrane</location>
        <topology evidence="1">Multi-pass membrane protein</topology>
    </subcellularLocation>
</comment>
<keyword evidence="4 6" id="KW-1133">Transmembrane helix</keyword>
<dbReference type="InterPro" id="IPR020846">
    <property type="entry name" value="MFS_dom"/>
</dbReference>
<feature type="transmembrane region" description="Helical" evidence="6">
    <location>
        <begin position="258"/>
        <end position="279"/>
    </location>
</feature>
<sequence>MRDSTPTPTTDTPLTDEAAGEPKFSWLPVIAIALCTFTVVTSEMMPVGLLTPMSTGLGVTEGVTGLSVMITGLIGAVASPLAPMLIGLRDRKKVLAAFMVLLAIANALTAFAPNFAVLAVARVVLGISMGVVWGLAAGVGARLADERRVARAMTIVFSGVSLASVLGVPLGAYVATLWGWRSAFISLTLLGLAATVLLLATLPPLPVFERSTFHGTFGMLRNRGVAAGMAITAIAVVGHFAGYTYVRPLLETGPAMTSGLIVLALAVYGAAGVIGNFTLGSLAGRYPKTVVVGILSGIAIATAALPLAVTSVAATLAGLLLWGVSYGSLSVSTQAWIRIADPARVETTAALWSGVFNASIAVGAVAGGVIIETASVDAVMRTAALLSVAAVVVAATSRPQGRTSDIS</sequence>
<gene>
    <name evidence="8" type="ORF">M2280_005611</name>
</gene>
<dbReference type="InterPro" id="IPR050189">
    <property type="entry name" value="MFS_Efflux_Transporters"/>
</dbReference>
<dbReference type="RefSeq" id="WP_280763580.1">
    <property type="nucleotide sequence ID" value="NZ_JARXVC010000021.1"/>
</dbReference>
<feature type="transmembrane region" description="Helical" evidence="6">
    <location>
        <begin position="184"/>
        <end position="205"/>
    </location>
</feature>
<feature type="transmembrane region" description="Helical" evidence="6">
    <location>
        <begin position="225"/>
        <end position="246"/>
    </location>
</feature>
<keyword evidence="3 6" id="KW-0812">Transmembrane</keyword>
<keyword evidence="5 6" id="KW-0472">Membrane</keyword>
<dbReference type="Gene3D" id="1.20.1250.20">
    <property type="entry name" value="MFS general substrate transporter like domains"/>
    <property type="match status" value="1"/>
</dbReference>
<feature type="transmembrane region" description="Helical" evidence="6">
    <location>
        <begin position="155"/>
        <end position="178"/>
    </location>
</feature>
<keyword evidence="9" id="KW-1185">Reference proteome</keyword>
<feature type="transmembrane region" description="Helical" evidence="6">
    <location>
        <begin position="119"/>
        <end position="143"/>
    </location>
</feature>
<comment type="caution">
    <text evidence="8">The sequence shown here is derived from an EMBL/GenBank/DDBJ whole genome shotgun (WGS) entry which is preliminary data.</text>
</comment>
<proteinExistence type="predicted"/>
<evidence type="ECO:0000313" key="9">
    <source>
        <dbReference type="Proteomes" id="UP001160334"/>
    </source>
</evidence>
<feature type="transmembrane region" description="Helical" evidence="6">
    <location>
        <begin position="291"/>
        <end position="313"/>
    </location>
</feature>
<evidence type="ECO:0000313" key="8">
    <source>
        <dbReference type="EMBL" id="MDH6284353.1"/>
    </source>
</evidence>
<evidence type="ECO:0000259" key="7">
    <source>
        <dbReference type="PROSITE" id="PS50850"/>
    </source>
</evidence>
<evidence type="ECO:0000256" key="1">
    <source>
        <dbReference type="ARBA" id="ARBA00004651"/>
    </source>
</evidence>
<evidence type="ECO:0000256" key="2">
    <source>
        <dbReference type="ARBA" id="ARBA00022475"/>
    </source>
</evidence>
<feature type="transmembrane region" description="Helical" evidence="6">
    <location>
        <begin position="24"/>
        <end position="42"/>
    </location>
</feature>
<evidence type="ECO:0000256" key="6">
    <source>
        <dbReference type="SAM" id="Phobius"/>
    </source>
</evidence>
<accession>A0ABT6MJ52</accession>
<name>A0ABT6MJ52_9NOCA</name>
<dbReference type="InterPro" id="IPR036259">
    <property type="entry name" value="MFS_trans_sf"/>
</dbReference>
<feature type="transmembrane region" description="Helical" evidence="6">
    <location>
        <begin position="349"/>
        <end position="372"/>
    </location>
</feature>
<dbReference type="PROSITE" id="PS50850">
    <property type="entry name" value="MFS"/>
    <property type="match status" value="1"/>
</dbReference>
<dbReference type="SUPFAM" id="SSF103473">
    <property type="entry name" value="MFS general substrate transporter"/>
    <property type="match status" value="1"/>
</dbReference>